<dbReference type="EMBL" id="CP002403">
    <property type="protein sequence ID" value="ADU21639.1"/>
    <property type="molecule type" value="Genomic_DNA"/>
</dbReference>
<sequence>MDTHEKNRIIFNEAKKYLEQNANSLKYQQYFIMPKTDTLEEAFEVAVSSVRDITVISGVIHYNENYSIIKECLFDFDYKKVLNQYGSGKDERYQKLYRLFRDKIISDGEDTPNNSWCKFARNICGVADYLSNFNSIEELLCYLNQPNNTDERIQLAKEIVSRNIFLWKFKMVCNWLKDIGANGFAKPDNVLTYIMTGLKLADDNDESVFKAVNLMAEDTNTSVFIIDRVLWLIGTSDASVIKEIERKRGSNKEDFVKIVLSKINDN</sequence>
<reference evidence="1 2" key="1">
    <citation type="journal article" date="2011" name="J. Bacteriol.">
        <title>Complete genome of the cellulolytic ruminal bacterium Ruminococcus albus 7.</title>
        <authorList>
            <person name="Suen G."/>
            <person name="Stevenson D.M."/>
            <person name="Bruce D.C."/>
            <person name="Chertkov O."/>
            <person name="Copeland A."/>
            <person name="Cheng J.F."/>
            <person name="Detter C."/>
            <person name="Detter J.C."/>
            <person name="Goodwin L.A."/>
            <person name="Han C.S."/>
            <person name="Hauser L.J."/>
            <person name="Ivanova N.N."/>
            <person name="Kyrpides N.C."/>
            <person name="Land M.L."/>
            <person name="Lapidus A."/>
            <person name="Lucas S."/>
            <person name="Ovchinnikova G."/>
            <person name="Pitluck S."/>
            <person name="Tapia R."/>
            <person name="Woyke T."/>
            <person name="Boyum J."/>
            <person name="Mead D."/>
            <person name="Weimer P.J."/>
        </authorList>
    </citation>
    <scope>NUCLEOTIDE SEQUENCE [LARGE SCALE GENOMIC DNA]</scope>
    <source>
        <strain evidence="2">ATCC 27210 / DSM 20455 / JCM 14654 / NCDO 2250 / 7</strain>
    </source>
</reference>
<dbReference type="RefSeq" id="WP_013497817.1">
    <property type="nucleotide sequence ID" value="NC_014833.1"/>
</dbReference>
<evidence type="ECO:0000313" key="2">
    <source>
        <dbReference type="Proteomes" id="UP000006919"/>
    </source>
</evidence>
<proteinExistence type="predicted"/>
<gene>
    <name evidence="1" type="ordered locus">Rumal_1113</name>
</gene>
<dbReference type="Proteomes" id="UP000006919">
    <property type="component" value="Chromosome"/>
</dbReference>
<dbReference type="AlphaFoldDB" id="E6UCN4"/>
<dbReference type="KEGG" id="ral:Rumal_1113"/>
<protein>
    <submittedName>
        <fullName evidence="1">Uncharacterized protein</fullName>
    </submittedName>
</protein>
<accession>E6UCN4</accession>
<dbReference type="HOGENOM" id="CLU_1048123_0_0_9"/>
<organism evidence="1 2">
    <name type="scientific">Ruminococcus albus (strain ATCC 27210 / DSM 20455 / JCM 14654 / NCDO 2250 / 7)</name>
    <dbReference type="NCBI Taxonomy" id="697329"/>
    <lineage>
        <taxon>Bacteria</taxon>
        <taxon>Bacillati</taxon>
        <taxon>Bacillota</taxon>
        <taxon>Clostridia</taxon>
        <taxon>Eubacteriales</taxon>
        <taxon>Oscillospiraceae</taxon>
        <taxon>Ruminococcus</taxon>
    </lineage>
</organism>
<name>E6UCN4_RUMA7</name>
<evidence type="ECO:0000313" key="1">
    <source>
        <dbReference type="EMBL" id="ADU21639.1"/>
    </source>
</evidence>